<feature type="non-terminal residue" evidence="1">
    <location>
        <position position="86"/>
    </location>
</feature>
<feature type="non-terminal residue" evidence="1">
    <location>
        <position position="1"/>
    </location>
</feature>
<dbReference type="AlphaFoldDB" id="J9API8"/>
<name>J9API8_WUCBA</name>
<accession>J9API8</accession>
<organism evidence="1 2">
    <name type="scientific">Wuchereria bancrofti</name>
    <dbReference type="NCBI Taxonomy" id="6293"/>
    <lineage>
        <taxon>Eukaryota</taxon>
        <taxon>Metazoa</taxon>
        <taxon>Ecdysozoa</taxon>
        <taxon>Nematoda</taxon>
        <taxon>Chromadorea</taxon>
        <taxon>Rhabditida</taxon>
        <taxon>Spirurina</taxon>
        <taxon>Spiruromorpha</taxon>
        <taxon>Filarioidea</taxon>
        <taxon>Onchocercidae</taxon>
        <taxon>Wuchereria</taxon>
    </lineage>
</organism>
<comment type="caution">
    <text evidence="1">The sequence shown here is derived from an EMBL/GenBank/DDBJ whole genome shotgun (WGS) entry which is preliminary data.</text>
</comment>
<protein>
    <submittedName>
        <fullName evidence="1">Uncharacterized protein</fullName>
    </submittedName>
</protein>
<reference evidence="2" key="1">
    <citation type="submission" date="2012-08" db="EMBL/GenBank/DDBJ databases">
        <title>The Genome Sequence of Wuchereria bancrofti.</title>
        <authorList>
            <person name="Nutman T.B."/>
            <person name="Fink D.L."/>
            <person name="Russ C."/>
            <person name="Young S."/>
            <person name="Zeng Q."/>
            <person name="Koehrsen M."/>
            <person name="Alvarado L."/>
            <person name="Berlin A."/>
            <person name="Chapman S.B."/>
            <person name="Chen Z."/>
            <person name="Freedman E."/>
            <person name="Gellesch M."/>
            <person name="Goldberg J."/>
            <person name="Griggs A."/>
            <person name="Gujja S."/>
            <person name="Heilman E.R."/>
            <person name="Heiman D."/>
            <person name="Hepburn T."/>
            <person name="Howarth C."/>
            <person name="Jen D."/>
            <person name="Larson L."/>
            <person name="Lewis B."/>
            <person name="Mehta T."/>
            <person name="Park D."/>
            <person name="Pearson M."/>
            <person name="Roberts A."/>
            <person name="Saif S."/>
            <person name="Shea T."/>
            <person name="Shenoy N."/>
            <person name="Sisk P."/>
            <person name="Stolte C."/>
            <person name="Sykes S."/>
            <person name="Walk T."/>
            <person name="White J."/>
            <person name="Yandava C."/>
            <person name="Haas B."/>
            <person name="Henn M.R."/>
            <person name="Nusbaum C."/>
            <person name="Birren B."/>
        </authorList>
    </citation>
    <scope>NUCLEOTIDE SEQUENCE [LARGE SCALE GENOMIC DNA]</scope>
    <source>
        <strain evidence="2">NA</strain>
    </source>
</reference>
<dbReference type="Proteomes" id="UP000004810">
    <property type="component" value="Unassembled WGS sequence"/>
</dbReference>
<dbReference type="EMBL" id="ADBV01009358">
    <property type="protein sequence ID" value="EJW76245.1"/>
    <property type="molecule type" value="Genomic_DNA"/>
</dbReference>
<evidence type="ECO:0000313" key="1">
    <source>
        <dbReference type="EMBL" id="EJW76245.1"/>
    </source>
</evidence>
<proteinExistence type="predicted"/>
<sequence>LHLNGDKPQNPNVDRLKNTSTSLEVLHSGENSVLNITRTLSISGQKLASVSDEHFYIELSHDADKVNNKGDINKLISASKKDLCNN</sequence>
<evidence type="ECO:0000313" key="2">
    <source>
        <dbReference type="Proteomes" id="UP000004810"/>
    </source>
</evidence>
<gene>
    <name evidence="1" type="ORF">WUBG_12847</name>
</gene>